<feature type="region of interest" description="Disordered" evidence="1">
    <location>
        <begin position="1673"/>
        <end position="1770"/>
    </location>
</feature>
<feature type="region of interest" description="Disordered" evidence="1">
    <location>
        <begin position="496"/>
        <end position="531"/>
    </location>
</feature>
<feature type="compositionally biased region" description="Polar residues" evidence="1">
    <location>
        <begin position="1521"/>
        <end position="1578"/>
    </location>
</feature>
<feature type="compositionally biased region" description="Low complexity" evidence="1">
    <location>
        <begin position="1586"/>
        <end position="1599"/>
    </location>
</feature>
<keyword evidence="3" id="KW-1185">Reference proteome</keyword>
<sequence length="2040" mass="227603">MEANKSKSLRITPNFKRYFNEQRNVMKSKFPFLTDSQRKKRISEQWNSMSMEMKLNYSDRPVCRTPARRALTEKFSSKFSHDSKFFNKQSKTDIGLPCSTKIAGSPCTKMGSPCTFSISKNQKVKASEPIIVSRGLFVEPYFKSKKETSVNKSNYTVFSQKKQNTSQNNKDNLGTDVKLPKTIIKENSSKDNASSEPNIILPLKQHSRYDENGNMIDGEFGFDTAGIETFENRIKDVNNNMKDVKEQSELNMSVVPSNESEMATQKQKMENHDTSQNGNMVSETASPIKTNDVNNNTSDSNIKTKCDVLDGSNSTDYPNCVTHKMNGNMNSRSESTNDTVDNIKGADKAKLASNTETVDNIDDDFETTPSVKLTKSQGADIVKLSSDGPNTKGAVDKAKLMNNTTNNTKDAKNSATDNAQGGDKTKQTNNTSEEDSESSSSSQEISFKTDQNSKTYNDGGSQHRHIQDYTAPEVLHTEYQSHASLVSILKRSVNTSKTRKSKPMKKKVTFPDLPILSPSRDITTRSPPLTEPCRRKVPVTPILGILNTASLNSPMYRSPMCKTRAKTKALAGFNGTWGRASTPMIIDTLDLEKVKLLRKSPKRKVIETIPEEYEEDPIPSKSTKLEAGNTKEPTIAKIKKPAIVNINNTSHGITRITRSKRQAMTENPYPSKKNHTRENKSISSTNNHEGISINKSNAPSPEKENLNITPIDIKEVTTSTKQFLDTSGNISSETESARKIKGIENDEVNAAKEINIIDIGTPTRGIRRNVRKSPHIKYVEPEYDSEELEDIETAGTRLILSDDFTGASKNGNMRRNSKIYHGKEEEYIENKGDDEKEEIEKEDTENQQEDHSQVHDIDNNDGNEQIEHKLNKQPQKTLVDQAANHSTTSTCGNQAVQNNELSSPKESEIDDVDTHGKKLGVYALSSLLCDESIVTDEIKAVVNDAPTNEKEKSENDLLYKDIYTESHSEDNTTSPCNNHTIHNHKANVHNIEENVELDDDKLVESQTTSANHNAQPEEATKLHEIEVPYSPNDGDDDNDDAVNHDTYHNEHSKKDATFDLSIFDFVEETSQERDIPEQNTLQKRLQYDNAIKKSKHNSAIQSPKSQINTEEYSNYTIDNCAETEKEKQVQNIKGNIVHEGSNNDDDFSQDSDEDDVLIIHRDDAEQSCSTDDAKAESVKKVENNMESPNITNEMEMGEDSSFTVDEVKPIKVDEMKNDTLKNESSKASEGFNMGADSQPDGAVCDSSQDSDDCGFIYRNDPLSQSSSQSEYSQAEHIMMSHPQGDASCGGDNVKVVDEGLDEEDDVQDHCPALYSPDSMSQDCELLYHPDTAEPDSQISKESENILNDDASREHAQVGDQETARGTPMGHHNHINGNIETPQLLPGNLAGGQEEQPIETPVMSSIHPDLITPQMLEGLVEANLKKVNKTPKKRKAKRAPAKKRTKIDVENIGKKENDAEAGENKTTDNEQMKSDSNPVVEKKPPTGKKRTRNNSECSISTPGHFKVKLTPNKGRNLAPSRYTLTPNSRSPKPQSSLIQRDSGKTPQSDSKQPKVVNTNPISRSRLSYETITSTPSTRSLEIPTPESQLSQQISGQSLMSDTEHDHISHEPNRELRRTASQRSEFSDESQLVTNTAPYKDMLDIFDDSQSEEDFVMSQKVVSHRALEKALKGMQRIMNTSQSPLDTDIEERCEDSPDLSGVSQLSDSSSGFGSTSQQHYTTGPHLHNPTGSQQHYTTGTPLHNITGPPQPSENRKTWQHNRRGNHRGTQYQDQLGYGDNHCRMDHQRVDPQMKTQYIDSKAQNRRTVTTQRKMGDGNKKYITSNLNNSKHSTGQTKHIAGPDKHATSSAYCSSAPKITRSAPGSHRNKICRSSLKCDSTLPSPVYPDLIIQVSKETKQPAYSDKDDLPHSEEYSFPDNESDDANNAETAQIDCSLNTQNGHSLDTQHSPSSQNDHSLSTQYDSFFSTQNGQHLNTVEQRLKRSPVVGRRQSSMGDLCDLFGDISPPESQQRKPTPRRVTTSMPIATTSNFEEMFEQNDIFM</sequence>
<feature type="region of interest" description="Disordered" evidence="1">
    <location>
        <begin position="1423"/>
        <end position="1628"/>
    </location>
</feature>
<feature type="compositionally biased region" description="Basic and acidic residues" evidence="1">
    <location>
        <begin position="821"/>
        <end position="834"/>
    </location>
</feature>
<proteinExistence type="predicted"/>
<feature type="compositionally biased region" description="Polar residues" evidence="1">
    <location>
        <begin position="448"/>
        <end position="460"/>
    </location>
</feature>
<feature type="compositionally biased region" description="Acidic residues" evidence="1">
    <location>
        <begin position="835"/>
        <end position="847"/>
    </location>
</feature>
<feature type="compositionally biased region" description="Polar residues" evidence="1">
    <location>
        <begin position="878"/>
        <end position="902"/>
    </location>
</feature>
<feature type="compositionally biased region" description="Basic and acidic residues" evidence="1">
    <location>
        <begin position="1895"/>
        <end position="1911"/>
    </location>
</feature>
<feature type="region of interest" description="Disordered" evidence="1">
    <location>
        <begin position="1895"/>
        <end position="1923"/>
    </location>
</feature>
<feature type="region of interest" description="Disordered" evidence="1">
    <location>
        <begin position="1218"/>
        <end position="1247"/>
    </location>
</feature>
<feature type="compositionally biased region" description="Low complexity" evidence="1">
    <location>
        <begin position="1698"/>
        <end position="1716"/>
    </location>
</feature>
<dbReference type="SUPFAM" id="SSF47095">
    <property type="entry name" value="HMG-box"/>
    <property type="match status" value="1"/>
</dbReference>
<feature type="compositionally biased region" description="Basic residues" evidence="1">
    <location>
        <begin position="497"/>
        <end position="508"/>
    </location>
</feature>
<name>A0A8J1XM18_OWEFU</name>
<organism evidence="2 3">
    <name type="scientific">Owenia fusiformis</name>
    <name type="common">Polychaete worm</name>
    <dbReference type="NCBI Taxonomy" id="6347"/>
    <lineage>
        <taxon>Eukaryota</taxon>
        <taxon>Metazoa</taxon>
        <taxon>Spiralia</taxon>
        <taxon>Lophotrochozoa</taxon>
        <taxon>Annelida</taxon>
        <taxon>Polychaeta</taxon>
        <taxon>Sedentaria</taxon>
        <taxon>Canalipalpata</taxon>
        <taxon>Sabellida</taxon>
        <taxon>Oweniida</taxon>
        <taxon>Oweniidae</taxon>
        <taxon>Owenia</taxon>
    </lineage>
</organism>
<feature type="compositionally biased region" description="Basic residues" evidence="1">
    <location>
        <begin position="1755"/>
        <end position="1764"/>
    </location>
</feature>
<feature type="region of interest" description="Disordered" evidence="1">
    <location>
        <begin position="1027"/>
        <end position="1050"/>
    </location>
</feature>
<feature type="region of interest" description="Disordered" evidence="1">
    <location>
        <begin position="1823"/>
        <end position="1866"/>
    </location>
</feature>
<feature type="compositionally biased region" description="Basic and acidic residues" evidence="1">
    <location>
        <begin position="1041"/>
        <end position="1050"/>
    </location>
</feature>
<feature type="region of interest" description="Disordered" evidence="1">
    <location>
        <begin position="1935"/>
        <end position="1957"/>
    </location>
</feature>
<feature type="region of interest" description="Disordered" evidence="1">
    <location>
        <begin position="878"/>
        <end position="911"/>
    </location>
</feature>
<feature type="compositionally biased region" description="Basic and acidic residues" evidence="1">
    <location>
        <begin position="1445"/>
        <end position="1472"/>
    </location>
</feature>
<feature type="compositionally biased region" description="Basic and acidic residues" evidence="1">
    <location>
        <begin position="848"/>
        <end position="858"/>
    </location>
</feature>
<feature type="compositionally biased region" description="Polar residues" evidence="1">
    <location>
        <begin position="1823"/>
        <end position="1834"/>
    </location>
</feature>
<feature type="region of interest" description="Disordered" evidence="1">
    <location>
        <begin position="808"/>
        <end position="864"/>
    </location>
</feature>
<feature type="compositionally biased region" description="Polar residues" evidence="1">
    <location>
        <begin position="681"/>
        <end position="699"/>
    </location>
</feature>
<feature type="compositionally biased region" description="Basic and acidic residues" evidence="1">
    <location>
        <begin position="1600"/>
        <end position="1616"/>
    </location>
</feature>
<protein>
    <submittedName>
        <fullName evidence="2">Uncharacterized protein</fullName>
    </submittedName>
</protein>
<feature type="region of interest" description="Disordered" evidence="1">
    <location>
        <begin position="270"/>
        <end position="297"/>
    </location>
</feature>
<dbReference type="InterPro" id="IPR036910">
    <property type="entry name" value="HMG_box_dom_sf"/>
</dbReference>
<dbReference type="Proteomes" id="UP000749559">
    <property type="component" value="Unassembled WGS sequence"/>
</dbReference>
<evidence type="ECO:0000313" key="2">
    <source>
        <dbReference type="EMBL" id="CAH1777742.1"/>
    </source>
</evidence>
<feature type="compositionally biased region" description="Polar residues" evidence="1">
    <location>
        <begin position="274"/>
        <end position="289"/>
    </location>
</feature>
<reference evidence="2" key="1">
    <citation type="submission" date="2022-03" db="EMBL/GenBank/DDBJ databases">
        <authorList>
            <person name="Martin C."/>
        </authorList>
    </citation>
    <scope>NUCLEOTIDE SEQUENCE</scope>
</reference>
<dbReference type="CDD" id="cd00084">
    <property type="entry name" value="HMG-box_SF"/>
    <property type="match status" value="1"/>
</dbReference>
<feature type="region of interest" description="Disordered" evidence="1">
    <location>
        <begin position="1348"/>
        <end position="1395"/>
    </location>
</feature>
<gene>
    <name evidence="2" type="ORF">OFUS_LOCUS4742</name>
</gene>
<evidence type="ECO:0000313" key="3">
    <source>
        <dbReference type="Proteomes" id="UP000749559"/>
    </source>
</evidence>
<dbReference type="EMBL" id="CAIIXF020000002">
    <property type="protein sequence ID" value="CAH1777742.1"/>
    <property type="molecule type" value="Genomic_DNA"/>
</dbReference>
<accession>A0A8J1XM18</accession>
<feature type="compositionally biased region" description="Polar residues" evidence="1">
    <location>
        <begin position="1727"/>
        <end position="1741"/>
    </location>
</feature>
<comment type="caution">
    <text evidence="2">The sequence shown here is derived from an EMBL/GenBank/DDBJ whole genome shotgun (WGS) entry which is preliminary data.</text>
</comment>
<feature type="region of interest" description="Disordered" evidence="1">
    <location>
        <begin position="660"/>
        <end position="705"/>
    </location>
</feature>
<feature type="region of interest" description="Disordered" evidence="1">
    <location>
        <begin position="382"/>
        <end position="464"/>
    </location>
</feature>
<evidence type="ECO:0000256" key="1">
    <source>
        <dbReference type="SAM" id="MobiDB-lite"/>
    </source>
</evidence>
<feature type="compositionally biased region" description="Polar residues" evidence="1">
    <location>
        <begin position="1617"/>
        <end position="1628"/>
    </location>
</feature>
<feature type="compositionally biased region" description="Basic residues" evidence="1">
    <location>
        <begin position="1425"/>
        <end position="1444"/>
    </location>
</feature>
<feature type="compositionally biased region" description="Acidic residues" evidence="1">
    <location>
        <begin position="1685"/>
        <end position="1695"/>
    </location>
</feature>